<organism evidence="2">
    <name type="scientific">Babesia sp. BQ1/Lintan</name>
    <dbReference type="NCBI Taxonomy" id="669259"/>
    <lineage>
        <taxon>Eukaryota</taxon>
        <taxon>Sar</taxon>
        <taxon>Alveolata</taxon>
        <taxon>Apicomplexa</taxon>
        <taxon>Aconoidasida</taxon>
        <taxon>Piroplasmida</taxon>
        <taxon>Babesiidae</taxon>
        <taxon>Babesia</taxon>
    </lineage>
</organism>
<reference evidence="2" key="1">
    <citation type="submission" date="2009-09" db="EMBL/GenBank/DDBJ databases">
        <title>A novel member of intrinsically unstructured proteins BQP35, potentially diagnostic antigen for infection of Babesia sp. BQ1 (Lintan).</title>
        <authorList>
            <person name="Guan G."/>
            <person name="Yin H."/>
            <person name="Chauvin A."/>
            <person name="Luo J."/>
            <person name="Moreau E."/>
        </authorList>
    </citation>
    <scope>NUCLEOTIDE SEQUENCE</scope>
    <source>
        <strain evidence="2">BQ1/Lintan</strain>
    </source>
</reference>
<name>D0V3W5_9APIC</name>
<evidence type="ECO:0000313" key="2">
    <source>
        <dbReference type="EMBL" id="ACX83565.1"/>
    </source>
</evidence>
<sequence>MKKREFNNNQQDAIPSDATPASNIASQKVDAAASGKPERKNDVKAAPRSDERSNAKTESKQELNAENTNDGADATSLPVNGHRNVVNKIDALRMSSYASVAKGAASFQDGQNFRGYYRNDQHRRRPDNDAEEDDVVKTMMRLYRMRYKEFRMLIENPYRERDAANSQEQRASRSEQIHNSLTFFSASSSNDSVVVPTSKEDRFPSGGDSDELQIASAPDLPNSTLSDGVSVDVDEHNEAAGDESNTYGARQRRHDGVRINYFDRRRRNFNGRFPADGEDRGFSSYGRYKNKYNGHNNTKRDFKKDEKPQEA</sequence>
<feature type="region of interest" description="Disordered" evidence="1">
    <location>
        <begin position="1"/>
        <end position="79"/>
    </location>
</feature>
<feature type="compositionally biased region" description="Basic and acidic residues" evidence="1">
    <location>
        <begin position="36"/>
        <end position="63"/>
    </location>
</feature>
<feature type="compositionally biased region" description="Basic and acidic residues" evidence="1">
    <location>
        <begin position="298"/>
        <end position="311"/>
    </location>
</feature>
<proteinExistence type="evidence at transcript level"/>
<dbReference type="AlphaFoldDB" id="D0V3W5"/>
<feature type="region of interest" description="Disordered" evidence="1">
    <location>
        <begin position="188"/>
        <end position="229"/>
    </location>
</feature>
<feature type="compositionally biased region" description="Polar residues" evidence="1">
    <location>
        <begin position="7"/>
        <end position="26"/>
    </location>
</feature>
<evidence type="ECO:0000256" key="1">
    <source>
        <dbReference type="SAM" id="MobiDB-lite"/>
    </source>
</evidence>
<protein>
    <submittedName>
        <fullName evidence="2">Uncharacterized protein</fullName>
    </submittedName>
</protein>
<feature type="region of interest" description="Disordered" evidence="1">
    <location>
        <begin position="268"/>
        <end position="311"/>
    </location>
</feature>
<dbReference type="EMBL" id="GU014487">
    <property type="protein sequence ID" value="ACX83565.1"/>
    <property type="molecule type" value="mRNA"/>
</dbReference>
<accession>D0V3W5</accession>